<proteinExistence type="predicted"/>
<feature type="domain" description="Zinc finger DksA/TraR C4-type" evidence="4">
    <location>
        <begin position="138"/>
        <end position="174"/>
    </location>
</feature>
<evidence type="ECO:0000313" key="6">
    <source>
        <dbReference type="EMBL" id="GAQ25445.1"/>
    </source>
</evidence>
<keyword evidence="3" id="KW-0862">Zinc</keyword>
<protein>
    <submittedName>
        <fullName evidence="6">Formylmethanofuran dehydrogenase subunit E</fullName>
    </submittedName>
</protein>
<dbReference type="RefSeq" id="WP_059032823.1">
    <property type="nucleotide sequence ID" value="NZ_BSDN01000011.1"/>
</dbReference>
<dbReference type="STRING" id="224999.GCA_001485475_01462"/>
<name>A0A0U9HF67_9FIRM</name>
<keyword evidence="7" id="KW-1185">Reference proteome</keyword>
<keyword evidence="2" id="KW-0863">Zinc-finger</keyword>
<accession>A0A0U9HF67</accession>
<dbReference type="Pfam" id="PF02663">
    <property type="entry name" value="FmdE"/>
    <property type="match status" value="1"/>
</dbReference>
<dbReference type="InterPro" id="IPR003814">
    <property type="entry name" value="FmdEsu_dom"/>
</dbReference>
<evidence type="ECO:0000259" key="4">
    <source>
        <dbReference type="Pfam" id="PF01258"/>
    </source>
</evidence>
<organism evidence="6">
    <name type="scientific">Tepidanaerobacter syntrophicus</name>
    <dbReference type="NCBI Taxonomy" id="224999"/>
    <lineage>
        <taxon>Bacteria</taxon>
        <taxon>Bacillati</taxon>
        <taxon>Bacillota</taxon>
        <taxon>Clostridia</taxon>
        <taxon>Thermosediminibacterales</taxon>
        <taxon>Tepidanaerobacteraceae</taxon>
        <taxon>Tepidanaerobacter</taxon>
    </lineage>
</organism>
<dbReference type="PIRSF" id="PIRSF006578">
    <property type="entry name" value="FwdE"/>
    <property type="match status" value="1"/>
</dbReference>
<keyword evidence="1" id="KW-0479">Metal-binding</keyword>
<dbReference type="Gene3D" id="3.30.1330.130">
    <property type="match status" value="1"/>
</dbReference>
<dbReference type="Proteomes" id="UP000062160">
    <property type="component" value="Unassembled WGS sequence"/>
</dbReference>
<dbReference type="Pfam" id="PF01258">
    <property type="entry name" value="zf-dskA_traR"/>
    <property type="match status" value="1"/>
</dbReference>
<dbReference type="InterPro" id="IPR000962">
    <property type="entry name" value="Znf_DskA_TraR"/>
</dbReference>
<dbReference type="SUPFAM" id="SSF143555">
    <property type="entry name" value="FwdE-like"/>
    <property type="match status" value="1"/>
</dbReference>
<dbReference type="PANTHER" id="PTHR39418">
    <property type="entry name" value="DEHYDROGENASE-RELATED"/>
    <property type="match status" value="1"/>
</dbReference>
<evidence type="ECO:0000256" key="3">
    <source>
        <dbReference type="ARBA" id="ARBA00022833"/>
    </source>
</evidence>
<gene>
    <name evidence="6" type="ORF">TSYNT_7471</name>
</gene>
<dbReference type="InterPro" id="IPR026328">
    <property type="entry name" value="FmdE"/>
</dbReference>
<dbReference type="EMBL" id="DF977001">
    <property type="protein sequence ID" value="GAQ25445.1"/>
    <property type="molecule type" value="Genomic_DNA"/>
</dbReference>
<feature type="domain" description="Formylmethanofuran dehydrogenase subunit E" evidence="5">
    <location>
        <begin position="12"/>
        <end position="106"/>
    </location>
</feature>
<evidence type="ECO:0000256" key="1">
    <source>
        <dbReference type="ARBA" id="ARBA00022723"/>
    </source>
</evidence>
<dbReference type="InterPro" id="IPR053194">
    <property type="entry name" value="tRNA_methyltr_O"/>
</dbReference>
<dbReference type="OrthoDB" id="9804309at2"/>
<evidence type="ECO:0000256" key="2">
    <source>
        <dbReference type="ARBA" id="ARBA00022771"/>
    </source>
</evidence>
<sequence length="176" mass="19895">MDEQLWQKCVEFHGHECPGLAIGFKVCEAAREKLGVNFSKDEEIVCVTENDACGVDAVQVVTGCTLGKGNLIYRGTGKQAFTFFRRDTGQKLRIVLKPRDDNDKLSKDERKKAILESPVEELFEFKNPGFDLPKKARIFNTIKCTKCGEGAPEHKIRMVNNNPVCLDCFDDYSRGW</sequence>
<evidence type="ECO:0000259" key="5">
    <source>
        <dbReference type="Pfam" id="PF02663"/>
    </source>
</evidence>
<dbReference type="PANTHER" id="PTHR39418:SF1">
    <property type="entry name" value="DEHYDROGENASE"/>
    <property type="match status" value="1"/>
</dbReference>
<evidence type="ECO:0000313" key="7">
    <source>
        <dbReference type="Proteomes" id="UP000062160"/>
    </source>
</evidence>
<reference evidence="6" key="1">
    <citation type="journal article" date="2016" name="Genome Announc.">
        <title>Draft Genome Sequence of the Syntrophic Lactate-Degrading Bacterium Tepidanaerobacter syntrophicus JLT.</title>
        <authorList>
            <person name="Matsuura N."/>
            <person name="Ohashi A."/>
            <person name="Tourlousse D.M."/>
            <person name="Sekiguchi Y."/>
        </authorList>
    </citation>
    <scope>NUCLEOTIDE SEQUENCE [LARGE SCALE GENOMIC DNA]</scope>
    <source>
        <strain evidence="6">JL</strain>
    </source>
</reference>
<dbReference type="AlphaFoldDB" id="A0A0U9HF67"/>
<dbReference type="GO" id="GO:0008270">
    <property type="term" value="F:zinc ion binding"/>
    <property type="evidence" value="ECO:0007669"/>
    <property type="project" value="UniProtKB-KW"/>
</dbReference>